<dbReference type="Proteomes" id="UP000026961">
    <property type="component" value="Chromosome 6"/>
</dbReference>
<proteinExistence type="predicted"/>
<dbReference type="HOGENOM" id="CLU_2889488_0_0_1"/>
<name>A0A0E0ADS9_9ORYZ</name>
<protein>
    <submittedName>
        <fullName evidence="1">Uncharacterized protein</fullName>
    </submittedName>
</protein>
<sequence>MNDGMEPTALGTRRRLDFRTPPGTCLAAASFAFAGEAVVGASRFSYTTTTTERLRISESQTQD</sequence>
<reference evidence="1" key="1">
    <citation type="submission" date="2015-04" db="UniProtKB">
        <authorList>
            <consortium name="EnsemblPlants"/>
        </authorList>
    </citation>
    <scope>IDENTIFICATION</scope>
</reference>
<dbReference type="Gramene" id="OGLUM06G27370.1">
    <property type="protein sequence ID" value="OGLUM06G27370.1"/>
    <property type="gene ID" value="OGLUM06G27370"/>
</dbReference>
<dbReference type="EnsemblPlants" id="OGLUM06G27370.1">
    <property type="protein sequence ID" value="OGLUM06G27370.1"/>
    <property type="gene ID" value="OGLUM06G27370"/>
</dbReference>
<reference evidence="1" key="2">
    <citation type="submission" date="2018-05" db="EMBL/GenBank/DDBJ databases">
        <title>OgluRS3 (Oryza glumaepatula Reference Sequence Version 3).</title>
        <authorList>
            <person name="Zhang J."/>
            <person name="Kudrna D."/>
            <person name="Lee S."/>
            <person name="Talag J."/>
            <person name="Welchert J."/>
            <person name="Wing R.A."/>
        </authorList>
    </citation>
    <scope>NUCLEOTIDE SEQUENCE [LARGE SCALE GENOMIC DNA]</scope>
</reference>
<accession>A0A0E0ADS9</accession>
<keyword evidence="2" id="KW-1185">Reference proteome</keyword>
<evidence type="ECO:0000313" key="2">
    <source>
        <dbReference type="Proteomes" id="UP000026961"/>
    </source>
</evidence>
<organism evidence="1">
    <name type="scientific">Oryza glumipatula</name>
    <dbReference type="NCBI Taxonomy" id="40148"/>
    <lineage>
        <taxon>Eukaryota</taxon>
        <taxon>Viridiplantae</taxon>
        <taxon>Streptophyta</taxon>
        <taxon>Embryophyta</taxon>
        <taxon>Tracheophyta</taxon>
        <taxon>Spermatophyta</taxon>
        <taxon>Magnoliopsida</taxon>
        <taxon>Liliopsida</taxon>
        <taxon>Poales</taxon>
        <taxon>Poaceae</taxon>
        <taxon>BOP clade</taxon>
        <taxon>Oryzoideae</taxon>
        <taxon>Oryzeae</taxon>
        <taxon>Oryzinae</taxon>
        <taxon>Oryza</taxon>
    </lineage>
</organism>
<evidence type="ECO:0000313" key="1">
    <source>
        <dbReference type="EnsemblPlants" id="OGLUM06G27370.1"/>
    </source>
</evidence>
<dbReference type="AlphaFoldDB" id="A0A0E0ADS9"/>